<dbReference type="PANTHER" id="PTHR11070">
    <property type="entry name" value="UVRD / RECB / PCRA DNA HELICASE FAMILY MEMBER"/>
    <property type="match status" value="1"/>
</dbReference>
<dbReference type="InterPro" id="IPR027417">
    <property type="entry name" value="P-loop_NTPase"/>
</dbReference>
<feature type="binding site" evidence="5">
    <location>
        <begin position="231"/>
        <end position="238"/>
    </location>
    <ligand>
        <name>ATP</name>
        <dbReference type="ChEBI" id="CHEBI:30616"/>
    </ligand>
</feature>
<keyword evidence="1 5" id="KW-0547">Nucleotide-binding</keyword>
<evidence type="ECO:0000313" key="8">
    <source>
        <dbReference type="Proteomes" id="UP000189761"/>
    </source>
</evidence>
<proteinExistence type="predicted"/>
<dbReference type="Proteomes" id="UP000189761">
    <property type="component" value="Unassembled WGS sequence"/>
</dbReference>
<dbReference type="InterPro" id="IPR000212">
    <property type="entry name" value="DNA_helicase_UvrD/REP"/>
</dbReference>
<dbReference type="PROSITE" id="PS51198">
    <property type="entry name" value="UVRD_HELICASE_ATP_BIND"/>
    <property type="match status" value="1"/>
</dbReference>
<dbReference type="Gene3D" id="1.10.10.160">
    <property type="match status" value="1"/>
</dbReference>
<dbReference type="GO" id="GO:0016787">
    <property type="term" value="F:hydrolase activity"/>
    <property type="evidence" value="ECO:0007669"/>
    <property type="project" value="UniProtKB-UniRule"/>
</dbReference>
<dbReference type="InterPro" id="IPR013986">
    <property type="entry name" value="DExx_box_DNA_helicase_dom_sf"/>
</dbReference>
<dbReference type="PANTHER" id="PTHR11070:SF17">
    <property type="entry name" value="DNA HELICASE IV"/>
    <property type="match status" value="1"/>
</dbReference>
<feature type="domain" description="UvrD-like helicase ATP-binding" evidence="6">
    <location>
        <begin position="210"/>
        <end position="612"/>
    </location>
</feature>
<dbReference type="Pfam" id="PF00580">
    <property type="entry name" value="UvrD-helicase"/>
    <property type="match status" value="1"/>
</dbReference>
<name>A0A8E2I3Q0_9BACI</name>
<dbReference type="InterPro" id="IPR014016">
    <property type="entry name" value="UvrD-like_ATP-bd"/>
</dbReference>
<evidence type="ECO:0000256" key="2">
    <source>
        <dbReference type="ARBA" id="ARBA00022801"/>
    </source>
</evidence>
<keyword evidence="8" id="KW-1185">Reference proteome</keyword>
<dbReference type="AlphaFoldDB" id="A0A8E2I3Q0"/>
<dbReference type="Pfam" id="PF13538">
    <property type="entry name" value="UvrD_C_2"/>
    <property type="match status" value="1"/>
</dbReference>
<dbReference type="GO" id="GO:0043138">
    <property type="term" value="F:3'-5' DNA helicase activity"/>
    <property type="evidence" value="ECO:0007669"/>
    <property type="project" value="TreeGrafter"/>
</dbReference>
<keyword evidence="2 5" id="KW-0378">Hydrolase</keyword>
<evidence type="ECO:0000259" key="6">
    <source>
        <dbReference type="PROSITE" id="PS51198"/>
    </source>
</evidence>
<dbReference type="GO" id="GO:0003677">
    <property type="term" value="F:DNA binding"/>
    <property type="evidence" value="ECO:0007669"/>
    <property type="project" value="InterPro"/>
</dbReference>
<keyword evidence="4 5" id="KW-0067">ATP-binding</keyword>
<dbReference type="NCBIfam" id="NF041464">
    <property type="entry name" value="HelD_BACSU"/>
    <property type="match status" value="1"/>
</dbReference>
<dbReference type="RefSeq" id="WP_078111254.1">
    <property type="nucleotide sequence ID" value="NZ_CP065424.1"/>
</dbReference>
<comment type="caution">
    <text evidence="7">The sequence shown here is derived from an EMBL/GenBank/DDBJ whole genome shotgun (WGS) entry which is preliminary data.</text>
</comment>
<keyword evidence="3 5" id="KW-0347">Helicase</keyword>
<sequence>MSNQNDEWLQEQQRVDETVAKVKQKEKFLISQVKSVKDEAEEIRQNFWEDVTVNLDEPDDVIETFTSIRQQAELLSERERSYGHVEESIETLKKLEQSPYFARVDFKENDETEEKIYIGIASFIDENDEYLVYDWRAPISSIYYDGSPGPVSYETPEGSRSGEMLLKRQFLIKNGRIESLFDTGVTIGDEMLQEVLGNKADTHMKSIVATIQKEQNKIIRDISSRLLFVQGAAGSGKTSAALQRIAYLLYRFRDSLHSEQMILFSPNRLFNHYISKVLPELGESNIVQTTFFDYAQSRFPDLELESLFEQFENSVNEIENTWRSKAIQLKGDRSFFQAINKYVLDLNESGLFFKDIRFRGKVLISKEEISELFYSYDSSFSLPNRFPLVTKELLKRLEEKALEEEQEDWVEEEMELLDREDYLKAFQHSLKGERKGKVVFDSFDQEKEYLAKQIVRKYFRKIKVAVKRYRFFHIKAQFVDFLKKASEFIHLDEFELSDREWLEIQNHTIHALNHKKIHMEDVVPYLYLSDLIEGRKSQTSIKYVFIDEIQDYSPLQLEYMKYMFPYSKFTMLGDINQSIFNKGKKPTIQTAIDIFGAEKAEIIRLTKSYRSTAAITAFTKEILQDGEEIELFEREGKKPTIIVRNDVDQLIEEITDQVNKLTKISGSVAIIGKTMKDCEQAFQLLKNKINVTLIGMKNQEIVDGPMLLPSYLAKGLEFDSVIVLNASNEMYHQDSERTLLYTICTRAMHQLIITSVGKPSRLFDAVDSELYSLD</sequence>
<dbReference type="GO" id="GO:0000725">
    <property type="term" value="P:recombinational repair"/>
    <property type="evidence" value="ECO:0007669"/>
    <property type="project" value="TreeGrafter"/>
</dbReference>
<evidence type="ECO:0000256" key="1">
    <source>
        <dbReference type="ARBA" id="ARBA00022741"/>
    </source>
</evidence>
<dbReference type="InterPro" id="IPR048228">
    <property type="entry name" value="HelD_bacillota"/>
</dbReference>
<organism evidence="7 8">
    <name type="scientific">Heyndrickxia oleronia</name>
    <dbReference type="NCBI Taxonomy" id="38875"/>
    <lineage>
        <taxon>Bacteria</taxon>
        <taxon>Bacillati</taxon>
        <taxon>Bacillota</taxon>
        <taxon>Bacilli</taxon>
        <taxon>Bacillales</taxon>
        <taxon>Bacillaceae</taxon>
        <taxon>Heyndrickxia</taxon>
    </lineage>
</organism>
<accession>A0A8E2I3Q0</accession>
<evidence type="ECO:0000256" key="5">
    <source>
        <dbReference type="PROSITE-ProRule" id="PRU00560"/>
    </source>
</evidence>
<reference evidence="7 8" key="1">
    <citation type="submission" date="2017-01" db="EMBL/GenBank/DDBJ databases">
        <title>Draft genome sequence of Bacillus oleronius.</title>
        <authorList>
            <person name="Allam M."/>
        </authorList>
    </citation>
    <scope>NUCLEOTIDE SEQUENCE [LARGE SCALE GENOMIC DNA]</scope>
    <source>
        <strain evidence="7 8">DSM 9356</strain>
    </source>
</reference>
<dbReference type="GO" id="GO:0005829">
    <property type="term" value="C:cytosol"/>
    <property type="evidence" value="ECO:0007669"/>
    <property type="project" value="TreeGrafter"/>
</dbReference>
<dbReference type="Gene3D" id="3.40.50.300">
    <property type="entry name" value="P-loop containing nucleotide triphosphate hydrolases"/>
    <property type="match status" value="3"/>
</dbReference>
<evidence type="ECO:0000313" key="7">
    <source>
        <dbReference type="EMBL" id="OOP66164.1"/>
    </source>
</evidence>
<dbReference type="InterPro" id="IPR027785">
    <property type="entry name" value="UvrD-like_helicase_C"/>
</dbReference>
<dbReference type="EMBL" id="MTLA01000358">
    <property type="protein sequence ID" value="OOP66164.1"/>
    <property type="molecule type" value="Genomic_DNA"/>
</dbReference>
<dbReference type="SUPFAM" id="SSF52540">
    <property type="entry name" value="P-loop containing nucleoside triphosphate hydrolases"/>
    <property type="match status" value="1"/>
</dbReference>
<protein>
    <submittedName>
        <fullName evidence="7">DNA helicase UvrD</fullName>
    </submittedName>
</protein>
<evidence type="ECO:0000256" key="3">
    <source>
        <dbReference type="ARBA" id="ARBA00022806"/>
    </source>
</evidence>
<dbReference type="GO" id="GO:0005524">
    <property type="term" value="F:ATP binding"/>
    <property type="evidence" value="ECO:0007669"/>
    <property type="project" value="UniProtKB-UniRule"/>
</dbReference>
<gene>
    <name evidence="7" type="ORF">BWZ43_22405</name>
</gene>
<evidence type="ECO:0000256" key="4">
    <source>
        <dbReference type="ARBA" id="ARBA00022840"/>
    </source>
</evidence>